<gene>
    <name evidence="2" type="ORF">P0Y56_05080</name>
</gene>
<evidence type="ECO:0000256" key="1">
    <source>
        <dbReference type="SAM" id="Phobius"/>
    </source>
</evidence>
<feature type="transmembrane region" description="Helical" evidence="1">
    <location>
        <begin position="58"/>
        <end position="79"/>
    </location>
</feature>
<feature type="transmembrane region" description="Helical" evidence="1">
    <location>
        <begin position="6"/>
        <end position="23"/>
    </location>
</feature>
<keyword evidence="1" id="KW-1133">Transmembrane helix</keyword>
<keyword evidence="1" id="KW-0812">Transmembrane</keyword>
<dbReference type="AlphaFoldDB" id="A0AAJ5X7C3"/>
<dbReference type="EMBL" id="CP119316">
    <property type="protein sequence ID" value="WEK47668.1"/>
    <property type="molecule type" value="Genomic_DNA"/>
</dbReference>
<sequence length="100" mass="10937">MGQIVGGTFGVFLLYVIWEYVLFKRIMDDPVRGKLLSVMAAYLTASVVYGFASARGGPFNPAGFIAYALGAVVVGFFAVRRGVRLKDEMGSEDEVTQTFR</sequence>
<dbReference type="Proteomes" id="UP001218362">
    <property type="component" value="Chromosome"/>
</dbReference>
<reference evidence="2" key="1">
    <citation type="submission" date="2023-03" db="EMBL/GenBank/DDBJ databases">
        <title>Andean soil-derived lignocellulolytic bacterial consortium as a source of novel taxa and putative plastic-active enzymes.</title>
        <authorList>
            <person name="Diaz-Garcia L."/>
            <person name="Chuvochina M."/>
            <person name="Feuerriegel G."/>
            <person name="Bunk B."/>
            <person name="Sproer C."/>
            <person name="Streit W.R."/>
            <person name="Rodriguez L.M."/>
            <person name="Overmann J."/>
            <person name="Jimenez D.J."/>
        </authorList>
    </citation>
    <scope>NUCLEOTIDE SEQUENCE</scope>
    <source>
        <strain evidence="2">MAG 26</strain>
    </source>
</reference>
<proteinExistence type="predicted"/>
<organism evidence="2 3">
    <name type="scientific">Candidatus Andeanibacterium colombiense</name>
    <dbReference type="NCBI Taxonomy" id="3121345"/>
    <lineage>
        <taxon>Bacteria</taxon>
        <taxon>Pseudomonadati</taxon>
        <taxon>Pseudomonadota</taxon>
        <taxon>Alphaproteobacteria</taxon>
        <taxon>Sphingomonadales</taxon>
        <taxon>Sphingomonadaceae</taxon>
        <taxon>Candidatus Andeanibacterium</taxon>
    </lineage>
</organism>
<name>A0AAJ5X7C3_9SPHN</name>
<feature type="transmembrane region" description="Helical" evidence="1">
    <location>
        <begin position="35"/>
        <end position="52"/>
    </location>
</feature>
<protein>
    <submittedName>
        <fullName evidence="2">Uncharacterized protein</fullName>
    </submittedName>
</protein>
<evidence type="ECO:0000313" key="2">
    <source>
        <dbReference type="EMBL" id="WEK47668.1"/>
    </source>
</evidence>
<keyword evidence="1" id="KW-0472">Membrane</keyword>
<dbReference type="KEGG" id="acob:P0Y56_05080"/>
<accession>A0AAJ5X7C3</accession>
<evidence type="ECO:0000313" key="3">
    <source>
        <dbReference type="Proteomes" id="UP001218362"/>
    </source>
</evidence>